<evidence type="ECO:0000313" key="1">
    <source>
        <dbReference type="EMBL" id="MFB2894032.1"/>
    </source>
</evidence>
<gene>
    <name evidence="1" type="ORF">ACE1CI_14070</name>
</gene>
<proteinExistence type="predicted"/>
<keyword evidence="2" id="KW-1185">Reference proteome</keyword>
<dbReference type="RefSeq" id="WP_413263685.1">
    <property type="nucleotide sequence ID" value="NZ_JBHFNR010000093.1"/>
</dbReference>
<evidence type="ECO:0000313" key="2">
    <source>
        <dbReference type="Proteomes" id="UP001576784"/>
    </source>
</evidence>
<organism evidence="1 2">
    <name type="scientific">Floridaenema flaviceps BLCC-F50</name>
    <dbReference type="NCBI Taxonomy" id="3153642"/>
    <lineage>
        <taxon>Bacteria</taxon>
        <taxon>Bacillati</taxon>
        <taxon>Cyanobacteriota</taxon>
        <taxon>Cyanophyceae</taxon>
        <taxon>Oscillatoriophycideae</taxon>
        <taxon>Aerosakkonematales</taxon>
        <taxon>Aerosakkonemataceae</taxon>
        <taxon>Floridanema</taxon>
        <taxon>Floridanema flaviceps</taxon>
    </lineage>
</organism>
<name>A0ABV4XSH6_9CYAN</name>
<dbReference type="Proteomes" id="UP001576784">
    <property type="component" value="Unassembled WGS sequence"/>
</dbReference>
<accession>A0ABV4XSH6</accession>
<reference evidence="1 2" key="1">
    <citation type="submission" date="2024-09" db="EMBL/GenBank/DDBJ databases">
        <title>Floridaenema gen nov. (Aerosakkonemataceae, Aerosakkonematales ord. nov., Cyanobacteria) from benthic tropical and subtropical fresh waters, with the description of four new species.</title>
        <authorList>
            <person name="Moretto J.A."/>
            <person name="Berthold D.E."/>
            <person name="Lefler F.W."/>
            <person name="Huang I.-S."/>
            <person name="Laughinghouse H. IV."/>
        </authorList>
    </citation>
    <scope>NUCLEOTIDE SEQUENCE [LARGE SCALE GENOMIC DNA]</scope>
    <source>
        <strain evidence="1 2">BLCC-F50</strain>
    </source>
</reference>
<dbReference type="EMBL" id="JBHFNR010000093">
    <property type="protein sequence ID" value="MFB2894032.1"/>
    <property type="molecule type" value="Genomic_DNA"/>
</dbReference>
<comment type="caution">
    <text evidence="1">The sequence shown here is derived from an EMBL/GenBank/DDBJ whole genome shotgun (WGS) entry which is preliminary data.</text>
</comment>
<sequence length="561" mass="64684">MRKKTHADVEAKFAAEGYRLLSQYEQAHGKMQVICPVGHEVLMTWSHFNNGKRCPECAKVTQANKRRTPENVVRKAFEDAGYQLLAERYENNMTRMDCICPEGHQIKMDWASFQNGVRCNECAKLKRGKTRKRNTAAKAISAFAAEGYQLLDEYTDSHTLMRFICPQGHEHQISWTNFDSGYRCTYCAKAAPVTQERVQQSFEAEGYQLLDKYRSKKRRLRFICPKGHKYSISWDNWNSGTRCAICTGRVVTRKQVKDAFKAEGYTLLTPYKRDNTQKLDFICPKGHDHSITWADFQAGCRCSLCNKPFVNPEIVKEFFISAGYTPLSEYQKSDDKIPYICPKGHQHSITWNSFKNGCRCPECQGKIVRHEDVELAFAADGYELLDNYKNSRTYMKYICPEGHQHSIIWDAFKQGVRCPYCAGMKPSQEQLEINAIKKGVAGLIYIYLKRQEAQKPFSITSFAAKVAEKIHKKLGVRPNGHHLDHIIPQRFFDFRQQSEIEACWDIDNLRWLTAIENIIKGGRLTIQDIETFSLKQLQLLAKASRRPNTFNSILLSKKIID</sequence>
<protein>
    <submittedName>
        <fullName evidence="1">Uncharacterized protein</fullName>
    </submittedName>
</protein>